<organism evidence="1 2">
    <name type="scientific">Candidatus Nitrobium versatile</name>
    <dbReference type="NCBI Taxonomy" id="2884831"/>
    <lineage>
        <taxon>Bacteria</taxon>
        <taxon>Pseudomonadati</taxon>
        <taxon>Nitrospirota</taxon>
        <taxon>Nitrospiria</taxon>
        <taxon>Nitrospirales</taxon>
        <taxon>Nitrospiraceae</taxon>
        <taxon>Candidatus Nitrobium</taxon>
    </lineage>
</organism>
<reference evidence="1" key="1">
    <citation type="journal article" date="2021" name="bioRxiv">
        <title>Unraveling nitrogen, sulfur and carbon metabolic pathways and microbial community transcriptional responses to substrate deprivation and toxicity stresses in a bioreactor mimicking anoxic brackish coastal sediment conditions.</title>
        <authorList>
            <person name="Martins P.D."/>
            <person name="Echeveste M.J."/>
            <person name="Arshad A."/>
            <person name="Kurth J."/>
            <person name="Ouboter H."/>
            <person name="Jetten M.S.M."/>
            <person name="Welte C.U."/>
        </authorList>
    </citation>
    <scope>NUCLEOTIDE SEQUENCE</scope>
    <source>
        <strain evidence="1">MAG_39</strain>
    </source>
</reference>
<dbReference type="Pfam" id="PF24175">
    <property type="entry name" value="SU10_adaptor"/>
    <property type="match status" value="1"/>
</dbReference>
<proteinExistence type="predicted"/>
<evidence type="ECO:0000313" key="2">
    <source>
        <dbReference type="Proteomes" id="UP000705867"/>
    </source>
</evidence>
<dbReference type="EMBL" id="JAIOIV010000151">
    <property type="protein sequence ID" value="MBZ0158397.1"/>
    <property type="molecule type" value="Genomic_DNA"/>
</dbReference>
<dbReference type="Proteomes" id="UP000705867">
    <property type="component" value="Unassembled WGS sequence"/>
</dbReference>
<gene>
    <name evidence="1" type="ORF">K8I29_19540</name>
</gene>
<comment type="caution">
    <text evidence="1">The sequence shown here is derived from an EMBL/GenBank/DDBJ whole genome shotgun (WGS) entry which is preliminary data.</text>
</comment>
<dbReference type="InterPro" id="IPR056209">
    <property type="entry name" value="SU10_adaptor"/>
</dbReference>
<name>A0A953SFB2_9BACT</name>
<sequence length="226" mass="25465">MTLQEILDAARNDFLADKNTPKLWSDDTLARYANEAEREACRRADLLIDSTTIAVCSIAVSANTASYALHGKIRRVLEAKLASQPVPLFLKTKGELDELYPEWRNETGTPVYVIPNPTTVRLVPTPTATDTLALEVVRLPLADMSLEDPDATPEIPEAYHFDLIDWICHLAYSKQDAETMDLEKAKLHEARFTAKFGPRPSALSETNRVRSPRNRGMRFKEFGFPY</sequence>
<dbReference type="AlphaFoldDB" id="A0A953SFB2"/>
<evidence type="ECO:0000313" key="1">
    <source>
        <dbReference type="EMBL" id="MBZ0158397.1"/>
    </source>
</evidence>
<accession>A0A953SFB2</accession>
<protein>
    <submittedName>
        <fullName evidence="1">Uncharacterized protein</fullName>
    </submittedName>
</protein>
<reference evidence="1" key="2">
    <citation type="submission" date="2021-08" db="EMBL/GenBank/DDBJ databases">
        <authorList>
            <person name="Dalcin Martins P."/>
        </authorList>
    </citation>
    <scope>NUCLEOTIDE SEQUENCE</scope>
    <source>
        <strain evidence="1">MAG_39</strain>
    </source>
</reference>